<dbReference type="Proteomes" id="UP000554482">
    <property type="component" value="Unassembled WGS sequence"/>
</dbReference>
<feature type="signal peptide" evidence="1">
    <location>
        <begin position="1"/>
        <end position="23"/>
    </location>
</feature>
<reference evidence="2 3" key="1">
    <citation type="submission" date="2020-06" db="EMBL/GenBank/DDBJ databases">
        <title>Transcriptomic and genomic resources for Thalictrum thalictroides and T. hernandezii: Facilitating candidate gene discovery in an emerging model plant lineage.</title>
        <authorList>
            <person name="Arias T."/>
            <person name="Riano-Pachon D.M."/>
            <person name="Di Stilio V.S."/>
        </authorList>
    </citation>
    <scope>NUCLEOTIDE SEQUENCE [LARGE SCALE GENOMIC DNA]</scope>
    <source>
        <strain evidence="3">cv. WT478/WT964</strain>
        <tissue evidence="2">Leaves</tissue>
    </source>
</reference>
<dbReference type="Pfam" id="PF06521">
    <property type="entry name" value="PAR1"/>
    <property type="match status" value="1"/>
</dbReference>
<accession>A0A7J6V462</accession>
<dbReference type="EMBL" id="JABWDY010038608">
    <property type="protein sequence ID" value="KAF5179577.1"/>
    <property type="molecule type" value="Genomic_DNA"/>
</dbReference>
<dbReference type="InterPro" id="IPR009489">
    <property type="entry name" value="PAR1"/>
</dbReference>
<dbReference type="PANTHER" id="PTHR33649">
    <property type="entry name" value="PAR1 PROTEIN"/>
    <property type="match status" value="1"/>
</dbReference>
<keyword evidence="3" id="KW-1185">Reference proteome</keyword>
<feature type="chain" id="PRO_5029443114" evidence="1">
    <location>
        <begin position="24"/>
        <end position="219"/>
    </location>
</feature>
<dbReference type="AlphaFoldDB" id="A0A7J6V462"/>
<keyword evidence="1" id="KW-0732">Signal</keyword>
<dbReference type="OrthoDB" id="772928at2759"/>
<sequence>MALCRIQLALFLSLSIFLHGVLGELVCENLPKNLCAFSIASSGKRCLLENYSSKDGRVEYQCRTSEVVVEKMADWMESDECVKSCGVDRNTVGFSSDSLLEPQSTAKICSSACYQNCPNIVDLYFNLAAGEGVFLPDLCEAQRTNPHRAMIELMSSGIASGPATSELYADVPVGSPFNANAPVASSSSYSADTPAPAPYYEVAPTPSFYFEDAPALAPF</sequence>
<evidence type="ECO:0000256" key="1">
    <source>
        <dbReference type="SAM" id="SignalP"/>
    </source>
</evidence>
<comment type="caution">
    <text evidence="2">The sequence shown here is derived from an EMBL/GenBank/DDBJ whole genome shotgun (WGS) entry which is preliminary data.</text>
</comment>
<name>A0A7J6V462_THATH</name>
<dbReference type="PANTHER" id="PTHR33649:SF4">
    <property type="entry name" value="PAR1 PROTEIN"/>
    <property type="match status" value="1"/>
</dbReference>
<organism evidence="2 3">
    <name type="scientific">Thalictrum thalictroides</name>
    <name type="common">Rue-anemone</name>
    <name type="synonym">Anemone thalictroides</name>
    <dbReference type="NCBI Taxonomy" id="46969"/>
    <lineage>
        <taxon>Eukaryota</taxon>
        <taxon>Viridiplantae</taxon>
        <taxon>Streptophyta</taxon>
        <taxon>Embryophyta</taxon>
        <taxon>Tracheophyta</taxon>
        <taxon>Spermatophyta</taxon>
        <taxon>Magnoliopsida</taxon>
        <taxon>Ranunculales</taxon>
        <taxon>Ranunculaceae</taxon>
        <taxon>Thalictroideae</taxon>
        <taxon>Thalictrum</taxon>
    </lineage>
</organism>
<evidence type="ECO:0000313" key="2">
    <source>
        <dbReference type="EMBL" id="KAF5179577.1"/>
    </source>
</evidence>
<protein>
    <submittedName>
        <fullName evidence="2">Par1 protein</fullName>
    </submittedName>
</protein>
<gene>
    <name evidence="2" type="ORF">FRX31_030833</name>
</gene>
<proteinExistence type="predicted"/>
<evidence type="ECO:0000313" key="3">
    <source>
        <dbReference type="Proteomes" id="UP000554482"/>
    </source>
</evidence>